<dbReference type="Pfam" id="PF01302">
    <property type="entry name" value="CAP_GLY"/>
    <property type="match status" value="1"/>
</dbReference>
<dbReference type="PANTHER" id="PTHR18849:SF0">
    <property type="entry name" value="CILIA- AND FLAGELLA-ASSOCIATED PROTEIN 410-RELATED"/>
    <property type="match status" value="1"/>
</dbReference>
<organism evidence="4 5">
    <name type="scientific">Lithohypha guttulata</name>
    <dbReference type="NCBI Taxonomy" id="1690604"/>
    <lineage>
        <taxon>Eukaryota</taxon>
        <taxon>Fungi</taxon>
        <taxon>Dikarya</taxon>
        <taxon>Ascomycota</taxon>
        <taxon>Pezizomycotina</taxon>
        <taxon>Eurotiomycetes</taxon>
        <taxon>Chaetothyriomycetidae</taxon>
        <taxon>Chaetothyriales</taxon>
        <taxon>Trichomeriaceae</taxon>
        <taxon>Lithohypha</taxon>
    </lineage>
</organism>
<sequence length="658" mass="73563">MTTSLYVGRRLSFEGSLCTVRYTGSLAGTKGEWLGVEWDDPSRGKHDGKHKDEQVFTCLSSSSTPASFIRPSRKPDAEQTLLEAIKSKYGGDSTNNSSNTEIVIISGKVAQEVGFDKIAQQQAELAELRIVLVDQLVVNGIASRGASSSTIAKAQAELSTSCPNITELDISYNTIENWQDVADICSALPKLRTLRAGGSRFRTFGHDIQPSPFAHIKELHLEDCLLSSNQIVGLLRDLSGFPHLTQLFLSANQLSILFNAQTEDLPCISSLKSLVLENNSFRDLDCLIIAVAVFPNIESLSLQANKICDIGPAVVAHKHIFPQITTLNLSHNLIPAFSFIDYLPKLLPNLSSLRITNNPIFLPSEPSSTTDSRSSDKHYFLTLARLPTLKTLNYTSITPRDREEGEIYFLSVVEKDLKAHLLKAEARAQLIAKVEQLYPRYEALCKKYSRESVVEQLLSSDPSSEVLRAIEATKLLYPVGSIAARLVKGIFYIPNTAIRNKSEAKVELQIPDTIPVTRLLSILLRQPGLQAYLKPMQFKLIYESKELDPVDTTAESTTRSAVYSKTLTAEEKQTLWREWGDWDADTLVEERLNEQESTTSADTEAEHWTEDGQFCIKEGRRWKRRETEIPHALKRGWGDWLDGAKEVRIRIEPFDPLV</sequence>
<evidence type="ECO:0000313" key="5">
    <source>
        <dbReference type="Proteomes" id="UP001309876"/>
    </source>
</evidence>
<protein>
    <recommendedName>
        <fullName evidence="3">CAP-Gly domain-containing protein</fullName>
    </recommendedName>
</protein>
<evidence type="ECO:0000256" key="2">
    <source>
        <dbReference type="ARBA" id="ARBA00022737"/>
    </source>
</evidence>
<dbReference type="SUPFAM" id="SSF52047">
    <property type="entry name" value="RNI-like"/>
    <property type="match status" value="1"/>
</dbReference>
<dbReference type="InterPro" id="IPR032675">
    <property type="entry name" value="LRR_dom_sf"/>
</dbReference>
<keyword evidence="5" id="KW-1185">Reference proteome</keyword>
<reference evidence="4 5" key="1">
    <citation type="submission" date="2023-08" db="EMBL/GenBank/DDBJ databases">
        <title>Black Yeasts Isolated from many extreme environments.</title>
        <authorList>
            <person name="Coleine C."/>
            <person name="Stajich J.E."/>
            <person name="Selbmann L."/>
        </authorList>
    </citation>
    <scope>NUCLEOTIDE SEQUENCE [LARGE SCALE GENOMIC DNA]</scope>
    <source>
        <strain evidence="4 5">CCFEE 5910</strain>
    </source>
</reference>
<dbReference type="InterPro" id="IPR036859">
    <property type="entry name" value="CAP-Gly_dom_sf"/>
</dbReference>
<dbReference type="InterPro" id="IPR000938">
    <property type="entry name" value="CAP-Gly_domain"/>
</dbReference>
<dbReference type="AlphaFoldDB" id="A0AAN7T7X3"/>
<dbReference type="SMART" id="SM01052">
    <property type="entry name" value="CAP_GLY"/>
    <property type="match status" value="1"/>
</dbReference>
<comment type="caution">
    <text evidence="4">The sequence shown here is derived from an EMBL/GenBank/DDBJ whole genome shotgun (WGS) entry which is preliminary data.</text>
</comment>
<keyword evidence="1" id="KW-0433">Leucine-rich repeat</keyword>
<name>A0AAN7T7X3_9EURO</name>
<evidence type="ECO:0000256" key="1">
    <source>
        <dbReference type="ARBA" id="ARBA00022614"/>
    </source>
</evidence>
<dbReference type="PROSITE" id="PS50245">
    <property type="entry name" value="CAP_GLY_2"/>
    <property type="match status" value="1"/>
</dbReference>
<dbReference type="Gene3D" id="3.80.10.10">
    <property type="entry name" value="Ribonuclease Inhibitor"/>
    <property type="match status" value="2"/>
</dbReference>
<dbReference type="PANTHER" id="PTHR18849">
    <property type="entry name" value="LEUCINE RICH REPEAT PROTEIN"/>
    <property type="match status" value="1"/>
</dbReference>
<feature type="domain" description="CAP-Gly" evidence="3">
    <location>
        <begin position="24"/>
        <end position="70"/>
    </location>
</feature>
<gene>
    <name evidence="4" type="ORF">LTR05_001722</name>
</gene>
<keyword evidence="2" id="KW-0677">Repeat</keyword>
<proteinExistence type="predicted"/>
<accession>A0AAN7T7X3</accession>
<dbReference type="Gene3D" id="2.30.30.190">
    <property type="entry name" value="CAP Gly-rich-like domain"/>
    <property type="match status" value="1"/>
</dbReference>
<evidence type="ECO:0000313" key="4">
    <source>
        <dbReference type="EMBL" id="KAK5091537.1"/>
    </source>
</evidence>
<evidence type="ECO:0000259" key="3">
    <source>
        <dbReference type="PROSITE" id="PS50245"/>
    </source>
</evidence>
<dbReference type="Proteomes" id="UP001309876">
    <property type="component" value="Unassembled WGS sequence"/>
</dbReference>
<dbReference type="EMBL" id="JAVRRJ010000001">
    <property type="protein sequence ID" value="KAK5091537.1"/>
    <property type="molecule type" value="Genomic_DNA"/>
</dbReference>
<dbReference type="SUPFAM" id="SSF74924">
    <property type="entry name" value="Cap-Gly domain"/>
    <property type="match status" value="1"/>
</dbReference>